<evidence type="ECO:0000256" key="4">
    <source>
        <dbReference type="ARBA" id="ARBA00023136"/>
    </source>
</evidence>
<dbReference type="Pfam" id="PF00990">
    <property type="entry name" value="GGDEF"/>
    <property type="match status" value="1"/>
</dbReference>
<evidence type="ECO:0000259" key="6">
    <source>
        <dbReference type="PROSITE" id="PS50112"/>
    </source>
</evidence>
<dbReference type="PANTHER" id="PTHR46663:SF3">
    <property type="entry name" value="SLL0267 PROTEIN"/>
    <property type="match status" value="1"/>
</dbReference>
<feature type="transmembrane region" description="Helical" evidence="5">
    <location>
        <begin position="20"/>
        <end position="40"/>
    </location>
</feature>
<evidence type="ECO:0000256" key="3">
    <source>
        <dbReference type="ARBA" id="ARBA00022989"/>
    </source>
</evidence>
<comment type="subcellular location">
    <subcellularLocation>
        <location evidence="1">Membrane</location>
    </subcellularLocation>
</comment>
<dbReference type="Gene3D" id="3.30.450.350">
    <property type="entry name" value="CHASE domain"/>
    <property type="match status" value="1"/>
</dbReference>
<dbReference type="PROSITE" id="PS50112">
    <property type="entry name" value="PAS"/>
    <property type="match status" value="1"/>
</dbReference>
<evidence type="ECO:0000259" key="7">
    <source>
        <dbReference type="PROSITE" id="PS50113"/>
    </source>
</evidence>
<dbReference type="InterPro" id="IPR029787">
    <property type="entry name" value="Nucleotide_cyclase"/>
</dbReference>
<dbReference type="PROSITE" id="PS50113">
    <property type="entry name" value="PAC"/>
    <property type="match status" value="1"/>
</dbReference>
<feature type="domain" description="CHASE" evidence="8">
    <location>
        <begin position="86"/>
        <end position="254"/>
    </location>
</feature>
<dbReference type="NCBIfam" id="TIGR00254">
    <property type="entry name" value="GGDEF"/>
    <property type="match status" value="1"/>
</dbReference>
<dbReference type="InterPro" id="IPR042240">
    <property type="entry name" value="CHASE_sf"/>
</dbReference>
<sequence length="647" mass="72834">MADDKSIVATSGALGRWSPGVVTLTLLALTLSILASAVVWKQLSERRHRETAVHFETHRAEIALRIDERFRGYRMLLRGSQALLSDSKDIDPRTLKNYLRWLRFEEDYAGIQGIGFTMWIEPVALESHVRAMRREGYENYQVWPTGPRDGYSSIIVLEPSDWRNQRAIGYDMYSEAVRREAMERAMRTGQGALSGKITLVQETTDDVQAGVLLYMPVFAQGMPVASEAERRAALRGWVYMPFRMSNLMRQMFVQHPDALRIQIFDQAEGPASMLYDSHPGRHDAASGLVSVEHITLAGRDWLVRIEALPGFAPEVDAKQAELVSIVLMGLLFVVATWFFSLTRERARILARTTDSLRRSEARYSALVNLAHDGIVATDTELRLTFVNPGFLQMVGGEESSLLGRPLDEMWSGDGQESHEQILARLQDGQGKRYEVEFVRGDGKRLTALVSDAPLNDGYGSMRGAIILLSDISERKEAERRIAHMASHDALTGVPNRLMFDRLLAHTLDQSRRYQHHFALLFVDLDHFKQVNDQLGHHVGDMLLIEAVKRMQGSIRSSDTLGRRGGDEFVVLLPETALRHDAEIVAEKIRTALEQEFILEGHQVQISSSIGIVLYPEHGTDGDTLLRRADEAMYRAKGGGRNRSHYCG</sequence>
<reference evidence="10 11" key="1">
    <citation type="submission" date="2019-12" db="EMBL/GenBank/DDBJ databases">
        <title>Comparative genomics gives insights into the taxonomy of the Azoarcus-Aromatoleum group and reveals separate origins of nif in the plant-associated Azoarcus and non-plant-associated Aromatoleum sub-groups.</title>
        <authorList>
            <person name="Lafos M."/>
            <person name="Maluk M."/>
            <person name="Batista M."/>
            <person name="Junghare M."/>
            <person name="Carmona M."/>
            <person name="Faoro H."/>
            <person name="Cruz L.M."/>
            <person name="Battistoni F."/>
            <person name="De Souza E."/>
            <person name="Pedrosa F."/>
            <person name="Chen W.-M."/>
            <person name="Poole P.S."/>
            <person name="Dixon R.A."/>
            <person name="James E.K."/>
        </authorList>
    </citation>
    <scope>NUCLEOTIDE SEQUENCE [LARGE SCALE GENOMIC DNA]</scope>
    <source>
        <strain evidence="10 11">22Lin</strain>
    </source>
</reference>
<dbReference type="Pfam" id="PF13426">
    <property type="entry name" value="PAS_9"/>
    <property type="match status" value="1"/>
</dbReference>
<keyword evidence="4 5" id="KW-0472">Membrane</keyword>
<dbReference type="NCBIfam" id="TIGR00229">
    <property type="entry name" value="sensory_box"/>
    <property type="match status" value="1"/>
</dbReference>
<dbReference type="Proteomes" id="UP000648984">
    <property type="component" value="Unassembled WGS sequence"/>
</dbReference>
<dbReference type="SUPFAM" id="SSF55073">
    <property type="entry name" value="Nucleotide cyclase"/>
    <property type="match status" value="1"/>
</dbReference>
<proteinExistence type="predicted"/>
<dbReference type="SMART" id="SM01079">
    <property type="entry name" value="CHASE"/>
    <property type="match status" value="1"/>
</dbReference>
<dbReference type="SMART" id="SM00267">
    <property type="entry name" value="GGDEF"/>
    <property type="match status" value="1"/>
</dbReference>
<evidence type="ECO:0000256" key="1">
    <source>
        <dbReference type="ARBA" id="ARBA00004370"/>
    </source>
</evidence>
<dbReference type="InterPro" id="IPR000160">
    <property type="entry name" value="GGDEF_dom"/>
</dbReference>
<keyword evidence="2 5" id="KW-0812">Transmembrane</keyword>
<dbReference type="PANTHER" id="PTHR46663">
    <property type="entry name" value="DIGUANYLATE CYCLASE DGCT-RELATED"/>
    <property type="match status" value="1"/>
</dbReference>
<evidence type="ECO:0000256" key="5">
    <source>
        <dbReference type="SAM" id="Phobius"/>
    </source>
</evidence>
<feature type="transmembrane region" description="Helical" evidence="5">
    <location>
        <begin position="322"/>
        <end position="341"/>
    </location>
</feature>
<accession>A0ABX1Q9Q4</accession>
<dbReference type="InterPro" id="IPR000700">
    <property type="entry name" value="PAS-assoc_C"/>
</dbReference>
<dbReference type="SUPFAM" id="SSF55785">
    <property type="entry name" value="PYP-like sensor domain (PAS domain)"/>
    <property type="match status" value="1"/>
</dbReference>
<dbReference type="Gene3D" id="3.30.450.20">
    <property type="entry name" value="PAS domain"/>
    <property type="match status" value="1"/>
</dbReference>
<dbReference type="SMART" id="SM00091">
    <property type="entry name" value="PAS"/>
    <property type="match status" value="1"/>
</dbReference>
<dbReference type="InterPro" id="IPR035965">
    <property type="entry name" value="PAS-like_dom_sf"/>
</dbReference>
<name>A0ABX1Q9Q4_9RHOO</name>
<evidence type="ECO:0000259" key="9">
    <source>
        <dbReference type="PROSITE" id="PS50887"/>
    </source>
</evidence>
<keyword evidence="3 5" id="KW-1133">Transmembrane helix</keyword>
<dbReference type="InterPro" id="IPR043128">
    <property type="entry name" value="Rev_trsase/Diguanyl_cyclase"/>
</dbReference>
<dbReference type="InterPro" id="IPR052163">
    <property type="entry name" value="DGC-Regulatory_Protein"/>
</dbReference>
<evidence type="ECO:0000313" key="10">
    <source>
        <dbReference type="EMBL" id="NMG75111.1"/>
    </source>
</evidence>
<dbReference type="PROSITE" id="PS50887">
    <property type="entry name" value="GGDEF"/>
    <property type="match status" value="1"/>
</dbReference>
<evidence type="ECO:0000259" key="8">
    <source>
        <dbReference type="PROSITE" id="PS50839"/>
    </source>
</evidence>
<dbReference type="Gene3D" id="3.30.70.270">
    <property type="match status" value="1"/>
</dbReference>
<dbReference type="Pfam" id="PF03924">
    <property type="entry name" value="CHASE"/>
    <property type="match status" value="1"/>
</dbReference>
<dbReference type="InterPro" id="IPR006189">
    <property type="entry name" value="CHASE_dom"/>
</dbReference>
<feature type="domain" description="PAS" evidence="6">
    <location>
        <begin position="359"/>
        <end position="429"/>
    </location>
</feature>
<comment type="caution">
    <text evidence="10">The sequence shown here is derived from an EMBL/GenBank/DDBJ whole genome shotgun (WGS) entry which is preliminary data.</text>
</comment>
<feature type="domain" description="PAC" evidence="7">
    <location>
        <begin position="431"/>
        <end position="483"/>
    </location>
</feature>
<dbReference type="EMBL" id="WTVQ01000014">
    <property type="protein sequence ID" value="NMG75111.1"/>
    <property type="molecule type" value="Genomic_DNA"/>
</dbReference>
<dbReference type="InterPro" id="IPR000014">
    <property type="entry name" value="PAS"/>
</dbReference>
<dbReference type="CDD" id="cd00130">
    <property type="entry name" value="PAS"/>
    <property type="match status" value="1"/>
</dbReference>
<dbReference type="RefSeq" id="WP_169260259.1">
    <property type="nucleotide sequence ID" value="NZ_WTVQ01000014.1"/>
</dbReference>
<dbReference type="CDD" id="cd01949">
    <property type="entry name" value="GGDEF"/>
    <property type="match status" value="1"/>
</dbReference>
<gene>
    <name evidence="10" type="ORF">GPA25_10125</name>
</gene>
<keyword evidence="11" id="KW-1185">Reference proteome</keyword>
<feature type="domain" description="GGDEF" evidence="9">
    <location>
        <begin position="515"/>
        <end position="647"/>
    </location>
</feature>
<protein>
    <submittedName>
        <fullName evidence="10">Diguanylate cyclase</fullName>
    </submittedName>
</protein>
<organism evidence="10 11">
    <name type="scientific">Aromatoleum diolicum</name>
    <dbReference type="NCBI Taxonomy" id="75796"/>
    <lineage>
        <taxon>Bacteria</taxon>
        <taxon>Pseudomonadati</taxon>
        <taxon>Pseudomonadota</taxon>
        <taxon>Betaproteobacteria</taxon>
        <taxon>Rhodocyclales</taxon>
        <taxon>Rhodocyclaceae</taxon>
        <taxon>Aromatoleum</taxon>
    </lineage>
</organism>
<evidence type="ECO:0000256" key="2">
    <source>
        <dbReference type="ARBA" id="ARBA00022692"/>
    </source>
</evidence>
<dbReference type="PROSITE" id="PS50839">
    <property type="entry name" value="CHASE"/>
    <property type="match status" value="1"/>
</dbReference>
<evidence type="ECO:0000313" key="11">
    <source>
        <dbReference type="Proteomes" id="UP000648984"/>
    </source>
</evidence>